<organism evidence="2 3">
    <name type="scientific">candidate division WWE3 bacterium</name>
    <dbReference type="NCBI Taxonomy" id="2053526"/>
    <lineage>
        <taxon>Bacteria</taxon>
        <taxon>Katanobacteria</taxon>
    </lineage>
</organism>
<protein>
    <submittedName>
        <fullName evidence="2">Uncharacterized protein</fullName>
    </submittedName>
</protein>
<dbReference type="Proteomes" id="UP000701698">
    <property type="component" value="Unassembled WGS sequence"/>
</dbReference>
<name>A0A955LH35_UNCKA</name>
<dbReference type="EMBL" id="JAGQKX010000032">
    <property type="protein sequence ID" value="MCA9390108.1"/>
    <property type="molecule type" value="Genomic_DNA"/>
</dbReference>
<accession>A0A955LH35</accession>
<keyword evidence="1" id="KW-0472">Membrane</keyword>
<sequence length="331" mass="35127">MPKKESTASGSNILGALIGIGIIISIIVAGLYILKITGDDGGVAVNENAEPTPTPAPRYVSLVLDNLPTLANGHYAAWVVGLNSTYQVGEFNVNESGKLTTLDGNEIAENEFILGDFSETPDEVIVTIEVGDTNVSEPSATVLMRGKLQNGIGAMEFSAVDLSAAEGTFVLATPTNGADTDETSGIWFISLNDDKTEESAGLTVPTAPEGWQYAGWVDYNGVILETGKFVSPNAADFLGLYNGDQDAPPFPGEDFINNAPNTIESGFPIALPSDNTRVYVTLEPISEEFAEETLGLEVFSANVAADAQPQTNYSFERVYQDNFPSGLVVIR</sequence>
<reference evidence="2" key="1">
    <citation type="submission" date="2020-04" db="EMBL/GenBank/DDBJ databases">
        <authorList>
            <person name="Zhang T."/>
        </authorList>
    </citation>
    <scope>NUCLEOTIDE SEQUENCE</scope>
    <source>
        <strain evidence="2">HKST-UBA01</strain>
    </source>
</reference>
<proteinExistence type="predicted"/>
<keyword evidence="1" id="KW-1133">Transmembrane helix</keyword>
<reference evidence="2" key="2">
    <citation type="journal article" date="2021" name="Microbiome">
        <title>Successional dynamics and alternative stable states in a saline activated sludge microbial community over 9 years.</title>
        <authorList>
            <person name="Wang Y."/>
            <person name="Ye J."/>
            <person name="Ju F."/>
            <person name="Liu L."/>
            <person name="Boyd J.A."/>
            <person name="Deng Y."/>
            <person name="Parks D.H."/>
            <person name="Jiang X."/>
            <person name="Yin X."/>
            <person name="Woodcroft B.J."/>
            <person name="Tyson G.W."/>
            <person name="Hugenholtz P."/>
            <person name="Polz M.F."/>
            <person name="Zhang T."/>
        </authorList>
    </citation>
    <scope>NUCLEOTIDE SEQUENCE</scope>
    <source>
        <strain evidence="2">HKST-UBA01</strain>
    </source>
</reference>
<evidence type="ECO:0000256" key="1">
    <source>
        <dbReference type="SAM" id="Phobius"/>
    </source>
</evidence>
<keyword evidence="1" id="KW-0812">Transmembrane</keyword>
<gene>
    <name evidence="2" type="ORF">KC571_01785</name>
</gene>
<evidence type="ECO:0000313" key="2">
    <source>
        <dbReference type="EMBL" id="MCA9390108.1"/>
    </source>
</evidence>
<feature type="transmembrane region" description="Helical" evidence="1">
    <location>
        <begin position="12"/>
        <end position="34"/>
    </location>
</feature>
<evidence type="ECO:0000313" key="3">
    <source>
        <dbReference type="Proteomes" id="UP000701698"/>
    </source>
</evidence>
<dbReference type="AlphaFoldDB" id="A0A955LH35"/>
<comment type="caution">
    <text evidence="2">The sequence shown here is derived from an EMBL/GenBank/DDBJ whole genome shotgun (WGS) entry which is preliminary data.</text>
</comment>